<sequence length="97" mass="10056">MDAASDRAHVVAWLRAGGKLTLPAGPPTGVLVLRGIGHRFEDVVLVLAEDAAGKKTAAPAGPPRRTPRRSTGCSTGAGRPSRRHLLRRQSGSATAGR</sequence>
<reference evidence="2 3" key="1">
    <citation type="submission" date="2023-05" db="EMBL/GenBank/DDBJ databases">
        <title>Sequencing and Assembly of Streptomyces sp. NP73.</title>
        <authorList>
            <person name="Konwar A.N."/>
            <person name="Saikia K."/>
            <person name="Thakur D."/>
        </authorList>
    </citation>
    <scope>NUCLEOTIDE SEQUENCE [LARGE SCALE GENOMIC DNA]</scope>
    <source>
        <strain evidence="2 3">NP73</strain>
    </source>
</reference>
<accession>A0ABT7GT56</accession>
<dbReference type="EMBL" id="JASITI010000010">
    <property type="protein sequence ID" value="MDK9496095.1"/>
    <property type="molecule type" value="Genomic_DNA"/>
</dbReference>
<protein>
    <submittedName>
        <fullName evidence="2">Uncharacterized protein</fullName>
    </submittedName>
</protein>
<comment type="caution">
    <text evidence="2">The sequence shown here is derived from an EMBL/GenBank/DDBJ whole genome shotgun (WGS) entry which is preliminary data.</text>
</comment>
<evidence type="ECO:0000256" key="1">
    <source>
        <dbReference type="SAM" id="MobiDB-lite"/>
    </source>
</evidence>
<name>A0ABT7GT56_9ACTN</name>
<organism evidence="2 3">
    <name type="scientific">Streptomyces katrae</name>
    <dbReference type="NCBI Taxonomy" id="68223"/>
    <lineage>
        <taxon>Bacteria</taxon>
        <taxon>Bacillati</taxon>
        <taxon>Actinomycetota</taxon>
        <taxon>Actinomycetes</taxon>
        <taxon>Kitasatosporales</taxon>
        <taxon>Streptomycetaceae</taxon>
        <taxon>Streptomyces</taxon>
    </lineage>
</organism>
<feature type="region of interest" description="Disordered" evidence="1">
    <location>
        <begin position="51"/>
        <end position="97"/>
    </location>
</feature>
<dbReference type="Proteomes" id="UP001223390">
    <property type="component" value="Unassembled WGS sequence"/>
</dbReference>
<gene>
    <name evidence="2" type="ORF">QEZ40_000435</name>
</gene>
<keyword evidence="3" id="KW-1185">Reference proteome</keyword>
<evidence type="ECO:0000313" key="3">
    <source>
        <dbReference type="Proteomes" id="UP001223390"/>
    </source>
</evidence>
<proteinExistence type="predicted"/>
<dbReference type="RefSeq" id="WP_285341629.1">
    <property type="nucleotide sequence ID" value="NZ_JASITI010000010.1"/>
</dbReference>
<evidence type="ECO:0000313" key="2">
    <source>
        <dbReference type="EMBL" id="MDK9496095.1"/>
    </source>
</evidence>